<keyword evidence="8" id="KW-1185">Reference proteome</keyword>
<evidence type="ECO:0000256" key="2">
    <source>
        <dbReference type="ARBA" id="ARBA00005695"/>
    </source>
</evidence>
<accession>A0ABW7FUH7</accession>
<evidence type="ECO:0000256" key="1">
    <source>
        <dbReference type="ARBA" id="ARBA00004196"/>
    </source>
</evidence>
<name>A0ABW7FUH7_9BURK</name>
<dbReference type="InterPro" id="IPR000914">
    <property type="entry name" value="SBP_5_dom"/>
</dbReference>
<comment type="caution">
    <text evidence="7">The sequence shown here is derived from an EMBL/GenBank/DDBJ whole genome shotgun (WGS) entry which is preliminary data.</text>
</comment>
<evidence type="ECO:0000256" key="4">
    <source>
        <dbReference type="ARBA" id="ARBA00022729"/>
    </source>
</evidence>
<dbReference type="EMBL" id="JBIGHZ010000002">
    <property type="protein sequence ID" value="MFG6447977.1"/>
    <property type="molecule type" value="Genomic_DNA"/>
</dbReference>
<dbReference type="InterPro" id="IPR030678">
    <property type="entry name" value="Peptide/Ni-bd"/>
</dbReference>
<evidence type="ECO:0000313" key="8">
    <source>
        <dbReference type="Proteomes" id="UP001606099"/>
    </source>
</evidence>
<dbReference type="PANTHER" id="PTHR30290:SF10">
    <property type="entry name" value="PERIPLASMIC OLIGOPEPTIDE-BINDING PROTEIN-RELATED"/>
    <property type="match status" value="1"/>
</dbReference>
<dbReference type="RefSeq" id="WP_394459832.1">
    <property type="nucleotide sequence ID" value="NZ_JBIGHZ010000002.1"/>
</dbReference>
<dbReference type="Gene3D" id="3.40.190.10">
    <property type="entry name" value="Periplasmic binding protein-like II"/>
    <property type="match status" value="1"/>
</dbReference>
<protein>
    <submittedName>
        <fullName evidence="7">ABC transporter substrate-binding protein</fullName>
    </submittedName>
</protein>
<evidence type="ECO:0000256" key="3">
    <source>
        <dbReference type="ARBA" id="ARBA00022448"/>
    </source>
</evidence>
<reference evidence="7 8" key="1">
    <citation type="submission" date="2024-08" db="EMBL/GenBank/DDBJ databases">
        <authorList>
            <person name="Lu H."/>
        </authorList>
    </citation>
    <scope>NUCLEOTIDE SEQUENCE [LARGE SCALE GENOMIC DNA]</scope>
    <source>
        <strain evidence="7 8">BYS180W</strain>
    </source>
</reference>
<proteinExistence type="inferred from homology"/>
<feature type="domain" description="Solute-binding protein family 5" evidence="6">
    <location>
        <begin position="84"/>
        <end position="523"/>
    </location>
</feature>
<dbReference type="Pfam" id="PF00496">
    <property type="entry name" value="SBP_bac_5"/>
    <property type="match status" value="1"/>
</dbReference>
<evidence type="ECO:0000259" key="6">
    <source>
        <dbReference type="Pfam" id="PF00496"/>
    </source>
</evidence>
<comment type="subcellular location">
    <subcellularLocation>
        <location evidence="1">Cell envelope</location>
    </subcellularLocation>
</comment>
<dbReference type="Gene3D" id="3.10.105.10">
    <property type="entry name" value="Dipeptide-binding Protein, Domain 3"/>
    <property type="match status" value="1"/>
</dbReference>
<evidence type="ECO:0000313" key="7">
    <source>
        <dbReference type="EMBL" id="MFG6447977.1"/>
    </source>
</evidence>
<feature type="signal peptide" evidence="5">
    <location>
        <begin position="1"/>
        <end position="28"/>
    </location>
</feature>
<dbReference type="SUPFAM" id="SSF53850">
    <property type="entry name" value="Periplasmic binding protein-like II"/>
    <property type="match status" value="1"/>
</dbReference>
<keyword evidence="4 5" id="KW-0732">Signal</keyword>
<evidence type="ECO:0000256" key="5">
    <source>
        <dbReference type="SAM" id="SignalP"/>
    </source>
</evidence>
<organism evidence="7 8">
    <name type="scientific">Roseateles rivi</name>
    <dbReference type="NCBI Taxonomy" id="3299028"/>
    <lineage>
        <taxon>Bacteria</taxon>
        <taxon>Pseudomonadati</taxon>
        <taxon>Pseudomonadota</taxon>
        <taxon>Betaproteobacteria</taxon>
        <taxon>Burkholderiales</taxon>
        <taxon>Sphaerotilaceae</taxon>
        <taxon>Roseateles</taxon>
    </lineage>
</organism>
<gene>
    <name evidence="7" type="ORF">ACG0Z6_06910</name>
</gene>
<dbReference type="PANTHER" id="PTHR30290">
    <property type="entry name" value="PERIPLASMIC BINDING COMPONENT OF ABC TRANSPORTER"/>
    <property type="match status" value="1"/>
</dbReference>
<keyword evidence="3" id="KW-0813">Transport</keyword>
<dbReference type="Proteomes" id="UP001606099">
    <property type="component" value="Unassembled WGS sequence"/>
</dbReference>
<dbReference type="PIRSF" id="PIRSF002741">
    <property type="entry name" value="MppA"/>
    <property type="match status" value="1"/>
</dbReference>
<dbReference type="InterPro" id="IPR039424">
    <property type="entry name" value="SBP_5"/>
</dbReference>
<comment type="similarity">
    <text evidence="2">Belongs to the bacterial solute-binding protein 5 family.</text>
</comment>
<sequence length="606" mass="68364">MAFCTLLARLRTAAVCSAALVFAAGAGAQSPSASAAAPKVLRYAFLIAETGFDPAQVSDQYSTAVISHIFEPLYEYDYLARPVKVRPLTAAALPEVSADFKTFTIRIKPGIYFADDPVFKGQRRELVAADYVYSLKRFADPAFKAPFWVQVQNLGLLGLDAQRERALKTGQPFDYDTPIEGLRALDRYTLQLKVAAPRPRLIYTLAMAAYTGAVAREVVQAHGPQQIMAHPVGTGPFVLAQWRRSSRIVLQRNPGYRERYYEAEPAADDAEGQALLARFKGRRLPMLDRVEISIIEESQPRWLSFVNGEMDLVDRVPPEFVNVALPHGRVAPNLAARGIRLHRMLGADTAFTFFNVQHPMLGGMSPERVALRRALSLALDVGAEVRQVRRGQAVVAQSFVLPNTHDFDPSFKSENGEYDPARARALLDLYGYKDRDGDGWRDMPDGSPLVIEVASQPTALDRQYNELWQRNFAAVGVRTHFTSGKWPEQLKQARNGQLMLWFLGESANTPDSIYMLQYLYGPSIGAQNYSRFQLDAYDRLYERLQELPDGPERRALFREAERIQVAYMPLKSHVFRYLNDMSQPWLIGYRRPAFGSVFWHYVDVQR</sequence>
<dbReference type="Gene3D" id="3.90.76.10">
    <property type="entry name" value="Dipeptide-binding Protein, Domain 1"/>
    <property type="match status" value="1"/>
</dbReference>
<feature type="chain" id="PRO_5046913537" evidence="5">
    <location>
        <begin position="29"/>
        <end position="606"/>
    </location>
</feature>